<feature type="region of interest" description="Disordered" evidence="7">
    <location>
        <begin position="112"/>
        <end position="247"/>
    </location>
</feature>
<evidence type="ECO:0000256" key="7">
    <source>
        <dbReference type="SAM" id="MobiDB-lite"/>
    </source>
</evidence>
<dbReference type="InterPro" id="IPR027329">
    <property type="entry name" value="TPX2_C"/>
</dbReference>
<keyword evidence="6" id="KW-0175">Coiled coil</keyword>
<comment type="caution">
    <text evidence="9">The sequence shown here is derived from an EMBL/GenBank/DDBJ whole genome shotgun (WGS) entry which is preliminary data.</text>
</comment>
<evidence type="ECO:0000259" key="8">
    <source>
        <dbReference type="Pfam" id="PF06886"/>
    </source>
</evidence>
<dbReference type="PANTHER" id="PTHR47067:SF7">
    <property type="entry name" value="TPX2 (TARGETING PROTEIN FOR XKLP2) PROTEIN FAMILY"/>
    <property type="match status" value="1"/>
</dbReference>
<keyword evidence="5" id="KW-0206">Cytoskeleton</keyword>
<comment type="subcellular location">
    <subcellularLocation>
        <location evidence="1">Cytoplasm</location>
        <location evidence="1">Cytoskeleton</location>
    </subcellularLocation>
</comment>
<evidence type="ECO:0000256" key="1">
    <source>
        <dbReference type="ARBA" id="ARBA00004245"/>
    </source>
</evidence>
<reference evidence="9 10" key="1">
    <citation type="submission" date="2017-07" db="EMBL/GenBank/DDBJ databases">
        <title>An improved, manually edited Actinidia chinensis var. chinensis (kiwifruit) genome highlights the challenges associated with draft genomes and gene prediction in plants.</title>
        <authorList>
            <person name="Pilkington S."/>
            <person name="Crowhurst R."/>
            <person name="Hilario E."/>
            <person name="Nardozza S."/>
            <person name="Fraser L."/>
            <person name="Peng Y."/>
            <person name="Gunaseelan K."/>
            <person name="Simpson R."/>
            <person name="Tahir J."/>
            <person name="Deroles S."/>
            <person name="Templeton K."/>
            <person name="Luo Z."/>
            <person name="Davy M."/>
            <person name="Cheng C."/>
            <person name="Mcneilage M."/>
            <person name="Scaglione D."/>
            <person name="Liu Y."/>
            <person name="Zhang Q."/>
            <person name="Datson P."/>
            <person name="De Silva N."/>
            <person name="Gardiner S."/>
            <person name="Bassett H."/>
            <person name="Chagne D."/>
            <person name="Mccallum J."/>
            <person name="Dzierzon H."/>
            <person name="Deng C."/>
            <person name="Wang Y.-Y."/>
            <person name="Barron N."/>
            <person name="Manako K."/>
            <person name="Bowen J."/>
            <person name="Foster T."/>
            <person name="Erridge Z."/>
            <person name="Tiffin H."/>
            <person name="Waite C."/>
            <person name="Davies K."/>
            <person name="Grierson E."/>
            <person name="Laing W."/>
            <person name="Kirk R."/>
            <person name="Chen X."/>
            <person name="Wood M."/>
            <person name="Montefiori M."/>
            <person name="Brummell D."/>
            <person name="Schwinn K."/>
            <person name="Catanach A."/>
            <person name="Fullerton C."/>
            <person name="Li D."/>
            <person name="Meiyalaghan S."/>
            <person name="Nieuwenhuizen N."/>
            <person name="Read N."/>
            <person name="Prakash R."/>
            <person name="Hunter D."/>
            <person name="Zhang H."/>
            <person name="Mckenzie M."/>
            <person name="Knabel M."/>
            <person name="Harris A."/>
            <person name="Allan A."/>
            <person name="Chen A."/>
            <person name="Janssen B."/>
            <person name="Plunkett B."/>
            <person name="Dwamena C."/>
            <person name="Voogd C."/>
            <person name="Leif D."/>
            <person name="Lafferty D."/>
            <person name="Souleyre E."/>
            <person name="Varkonyi-Gasic E."/>
            <person name="Gambi F."/>
            <person name="Hanley J."/>
            <person name="Yao J.-L."/>
            <person name="Cheung J."/>
            <person name="David K."/>
            <person name="Warren B."/>
            <person name="Marsh K."/>
            <person name="Snowden K."/>
            <person name="Lin-Wang K."/>
            <person name="Brian L."/>
            <person name="Martinez-Sanchez M."/>
            <person name="Wang M."/>
            <person name="Ileperuma N."/>
            <person name="Macnee N."/>
            <person name="Campin R."/>
            <person name="Mcatee P."/>
            <person name="Drummond R."/>
            <person name="Espley R."/>
            <person name="Ireland H."/>
            <person name="Wu R."/>
            <person name="Atkinson R."/>
            <person name="Karunairetnam S."/>
            <person name="Bulley S."/>
            <person name="Chunkath S."/>
            <person name="Hanley Z."/>
            <person name="Storey R."/>
            <person name="Thrimawithana A."/>
            <person name="Thomson S."/>
            <person name="David C."/>
            <person name="Testolin R."/>
        </authorList>
    </citation>
    <scope>NUCLEOTIDE SEQUENCE [LARGE SCALE GENOMIC DNA]</scope>
    <source>
        <strain evidence="10">cv. Red5</strain>
        <tissue evidence="9">Young leaf</tissue>
    </source>
</reference>
<feature type="domain" description="TPX2 C-terminal" evidence="8">
    <location>
        <begin position="279"/>
        <end position="342"/>
    </location>
</feature>
<feature type="coiled-coil region" evidence="6">
    <location>
        <begin position="291"/>
        <end position="326"/>
    </location>
</feature>
<evidence type="ECO:0000313" key="9">
    <source>
        <dbReference type="EMBL" id="PSS35269.1"/>
    </source>
</evidence>
<evidence type="ECO:0000256" key="4">
    <source>
        <dbReference type="ARBA" id="ARBA00022701"/>
    </source>
</evidence>
<reference evidence="10" key="2">
    <citation type="journal article" date="2018" name="BMC Genomics">
        <title>A manually annotated Actinidia chinensis var. chinensis (kiwifruit) genome highlights the challenges associated with draft genomes and gene prediction in plants.</title>
        <authorList>
            <person name="Pilkington S.M."/>
            <person name="Crowhurst R."/>
            <person name="Hilario E."/>
            <person name="Nardozza S."/>
            <person name="Fraser L."/>
            <person name="Peng Y."/>
            <person name="Gunaseelan K."/>
            <person name="Simpson R."/>
            <person name="Tahir J."/>
            <person name="Deroles S.C."/>
            <person name="Templeton K."/>
            <person name="Luo Z."/>
            <person name="Davy M."/>
            <person name="Cheng C."/>
            <person name="McNeilage M."/>
            <person name="Scaglione D."/>
            <person name="Liu Y."/>
            <person name="Zhang Q."/>
            <person name="Datson P."/>
            <person name="De Silva N."/>
            <person name="Gardiner S.E."/>
            <person name="Bassett H."/>
            <person name="Chagne D."/>
            <person name="McCallum J."/>
            <person name="Dzierzon H."/>
            <person name="Deng C."/>
            <person name="Wang Y.Y."/>
            <person name="Barron L."/>
            <person name="Manako K."/>
            <person name="Bowen J."/>
            <person name="Foster T.M."/>
            <person name="Erridge Z.A."/>
            <person name="Tiffin H."/>
            <person name="Waite C.N."/>
            <person name="Davies K.M."/>
            <person name="Grierson E.P."/>
            <person name="Laing W.A."/>
            <person name="Kirk R."/>
            <person name="Chen X."/>
            <person name="Wood M."/>
            <person name="Montefiori M."/>
            <person name="Brummell D.A."/>
            <person name="Schwinn K.E."/>
            <person name="Catanach A."/>
            <person name="Fullerton C."/>
            <person name="Li D."/>
            <person name="Meiyalaghan S."/>
            <person name="Nieuwenhuizen N."/>
            <person name="Read N."/>
            <person name="Prakash R."/>
            <person name="Hunter D."/>
            <person name="Zhang H."/>
            <person name="McKenzie M."/>
            <person name="Knabel M."/>
            <person name="Harris A."/>
            <person name="Allan A.C."/>
            <person name="Gleave A."/>
            <person name="Chen A."/>
            <person name="Janssen B.J."/>
            <person name="Plunkett B."/>
            <person name="Ampomah-Dwamena C."/>
            <person name="Voogd C."/>
            <person name="Leif D."/>
            <person name="Lafferty D."/>
            <person name="Souleyre E.J.F."/>
            <person name="Varkonyi-Gasic E."/>
            <person name="Gambi F."/>
            <person name="Hanley J."/>
            <person name="Yao J.L."/>
            <person name="Cheung J."/>
            <person name="David K.M."/>
            <person name="Warren B."/>
            <person name="Marsh K."/>
            <person name="Snowden K.C."/>
            <person name="Lin-Wang K."/>
            <person name="Brian L."/>
            <person name="Martinez-Sanchez M."/>
            <person name="Wang M."/>
            <person name="Ileperuma N."/>
            <person name="Macnee N."/>
            <person name="Campin R."/>
            <person name="McAtee P."/>
            <person name="Drummond R.S.M."/>
            <person name="Espley R.V."/>
            <person name="Ireland H.S."/>
            <person name="Wu R."/>
            <person name="Atkinson R.G."/>
            <person name="Karunairetnam S."/>
            <person name="Bulley S."/>
            <person name="Chunkath S."/>
            <person name="Hanley Z."/>
            <person name="Storey R."/>
            <person name="Thrimawithana A.H."/>
            <person name="Thomson S."/>
            <person name="David C."/>
            <person name="Testolin R."/>
            <person name="Huang H."/>
            <person name="Hellens R.P."/>
            <person name="Schaffer R.J."/>
        </authorList>
    </citation>
    <scope>NUCLEOTIDE SEQUENCE [LARGE SCALE GENOMIC DNA]</scope>
    <source>
        <strain evidence="10">cv. Red5</strain>
    </source>
</reference>
<dbReference type="PANTHER" id="PTHR47067">
    <property type="entry name" value="TPX2 (TARGETING PROTEIN FOR XKLP2) PROTEIN FAMILY-RELATED"/>
    <property type="match status" value="1"/>
</dbReference>
<gene>
    <name evidence="9" type="ORF">CEY00_Acc02469</name>
</gene>
<dbReference type="Proteomes" id="UP000241394">
    <property type="component" value="Chromosome LG2"/>
</dbReference>
<keyword evidence="10" id="KW-1185">Reference proteome</keyword>
<keyword evidence="3" id="KW-0963">Cytoplasm</keyword>
<protein>
    <submittedName>
        <fullName evidence="9">Protein WVD2-like</fullName>
    </submittedName>
</protein>
<evidence type="ECO:0000313" key="10">
    <source>
        <dbReference type="Proteomes" id="UP000241394"/>
    </source>
</evidence>
<dbReference type="AlphaFoldDB" id="A0A2R6RZ50"/>
<dbReference type="Pfam" id="PF06886">
    <property type="entry name" value="TPX2"/>
    <property type="match status" value="1"/>
</dbReference>
<evidence type="ECO:0000256" key="5">
    <source>
        <dbReference type="ARBA" id="ARBA00023212"/>
    </source>
</evidence>
<dbReference type="OrthoDB" id="621651at2759"/>
<sequence length="380" mass="42495">MEELKIGEVKVPDSVLEENPTKNESLNRLEFPEMEKLPLEDVKSIEEASLPISEVKPEFSSLKSAVYQKAPQVLATPTIPPAPVYSWRGNNVTPLNRKSTIDFAEEKRSTKKSLHELIYSTPARESERENNVTPLTRESTIDFAEEKRSTKKSLHELIYSTPARESDKSTTPAATPARESDKSTALAAWKIESSRVAPSPYKASKDCKTLSTPMMASEEGNHPSETPCSGNRRSKTPLGPSAYGSNTTGPKWHILSAVCSKSLSVCKNKLQSPVSFIPFSLRTEERSTRRKQKLEDKFNAKEGQKVKLQTRLKEKAETELTKLRQSLCFKTQPLPDFYKERETTGHQIKNEKTPRSLKLGRKKPSSIALQGITSPPPEEA</sequence>
<feature type="region of interest" description="Disordered" evidence="7">
    <location>
        <begin position="339"/>
        <end position="380"/>
    </location>
</feature>
<name>A0A2R6RZ50_ACTCC</name>
<comment type="similarity">
    <text evidence="2">Belongs to the TPX2 family.</text>
</comment>
<keyword evidence="4" id="KW-0493">Microtubule</keyword>
<evidence type="ECO:0000256" key="3">
    <source>
        <dbReference type="ARBA" id="ARBA00022490"/>
    </source>
</evidence>
<evidence type="ECO:0000256" key="2">
    <source>
        <dbReference type="ARBA" id="ARBA00005885"/>
    </source>
</evidence>
<dbReference type="STRING" id="1590841.A0A2R6RZ50"/>
<proteinExistence type="inferred from homology"/>
<dbReference type="FunCoup" id="A0A2R6RZ50">
    <property type="interactions" value="398"/>
</dbReference>
<dbReference type="InParanoid" id="A0A2R6RZ50"/>
<dbReference type="GO" id="GO:0005874">
    <property type="term" value="C:microtubule"/>
    <property type="evidence" value="ECO:0007669"/>
    <property type="project" value="UniProtKB-KW"/>
</dbReference>
<dbReference type="InterPro" id="IPR044216">
    <property type="entry name" value="WDL7"/>
</dbReference>
<evidence type="ECO:0000256" key="6">
    <source>
        <dbReference type="SAM" id="Coils"/>
    </source>
</evidence>
<dbReference type="EMBL" id="NKQK01000002">
    <property type="protein sequence ID" value="PSS35269.1"/>
    <property type="molecule type" value="Genomic_DNA"/>
</dbReference>
<dbReference type="Gramene" id="PSS35269">
    <property type="protein sequence ID" value="PSS35269"/>
    <property type="gene ID" value="CEY00_Acc02469"/>
</dbReference>
<accession>A0A2R6RZ50</accession>
<organism evidence="9 10">
    <name type="scientific">Actinidia chinensis var. chinensis</name>
    <name type="common">Chinese soft-hair kiwi</name>
    <dbReference type="NCBI Taxonomy" id="1590841"/>
    <lineage>
        <taxon>Eukaryota</taxon>
        <taxon>Viridiplantae</taxon>
        <taxon>Streptophyta</taxon>
        <taxon>Embryophyta</taxon>
        <taxon>Tracheophyta</taxon>
        <taxon>Spermatophyta</taxon>
        <taxon>Magnoliopsida</taxon>
        <taxon>eudicotyledons</taxon>
        <taxon>Gunneridae</taxon>
        <taxon>Pentapetalae</taxon>
        <taxon>asterids</taxon>
        <taxon>Ericales</taxon>
        <taxon>Actinidiaceae</taxon>
        <taxon>Actinidia</taxon>
    </lineage>
</organism>
<feature type="compositionally biased region" description="Basic and acidic residues" evidence="7">
    <location>
        <begin position="339"/>
        <end position="354"/>
    </location>
</feature>